<dbReference type="Proteomes" id="UP000191897">
    <property type="component" value="Unassembled WGS sequence"/>
</dbReference>
<organism evidence="1 2">
    <name type="scientific">Agrobacterium tumefaciens str. Kerr 14</name>
    <dbReference type="NCBI Taxonomy" id="1183424"/>
    <lineage>
        <taxon>Bacteria</taxon>
        <taxon>Pseudomonadati</taxon>
        <taxon>Pseudomonadota</taxon>
        <taxon>Alphaproteobacteria</taxon>
        <taxon>Hyphomicrobiales</taxon>
        <taxon>Rhizobiaceae</taxon>
        <taxon>Rhizobium/Agrobacterium group</taxon>
        <taxon>Agrobacterium</taxon>
        <taxon>Agrobacterium tumefaciens complex</taxon>
    </lineage>
</organism>
<name>A0A1S7QZU8_AGRTU</name>
<evidence type="ECO:0000313" key="1">
    <source>
        <dbReference type="EMBL" id="CUX44389.1"/>
    </source>
</evidence>
<sequence length="32" mass="3721">MQVLRTASTHNFIYRILAVTQKNMTQLQEVVS</sequence>
<proteinExistence type="predicted"/>
<dbReference type="AlphaFoldDB" id="A0A1S7QZU8"/>
<accession>A0A1S7QZU8</accession>
<evidence type="ECO:0000313" key="2">
    <source>
        <dbReference type="Proteomes" id="UP000191897"/>
    </source>
</evidence>
<gene>
    <name evidence="1" type="ORF">AGR4C_Lc10094</name>
</gene>
<protein>
    <submittedName>
        <fullName evidence="1">Uncharacterized protein</fullName>
    </submittedName>
</protein>
<reference evidence="1 2" key="1">
    <citation type="submission" date="2016-01" db="EMBL/GenBank/DDBJ databases">
        <authorList>
            <person name="Oliw E.H."/>
        </authorList>
    </citation>
    <scope>NUCLEOTIDE SEQUENCE [LARGE SCALE GENOMIC DNA]</scope>
    <source>
        <strain evidence="1 2">Kerr 14</strain>
    </source>
</reference>
<dbReference type="EMBL" id="FBWC01000019">
    <property type="protein sequence ID" value="CUX44389.1"/>
    <property type="molecule type" value="Genomic_DNA"/>
</dbReference>